<proteinExistence type="inferred from homology"/>
<evidence type="ECO:0000313" key="5">
    <source>
        <dbReference type="Proteomes" id="UP000034182"/>
    </source>
</evidence>
<dbReference type="PANTHER" id="PTHR42748:SF31">
    <property type="entry name" value="NMRA-LIKE DOMAIN-CONTAINING PROTEIN-RELATED"/>
    <property type="match status" value="1"/>
</dbReference>
<dbReference type="AlphaFoldDB" id="A0A0G2GMG9"/>
<dbReference type="InterPro" id="IPR008030">
    <property type="entry name" value="NmrA-like"/>
</dbReference>
<dbReference type="Proteomes" id="UP000034182">
    <property type="component" value="Unassembled WGS sequence"/>
</dbReference>
<organism evidence="4 5">
    <name type="scientific">Diplodia seriata</name>
    <dbReference type="NCBI Taxonomy" id="420778"/>
    <lineage>
        <taxon>Eukaryota</taxon>
        <taxon>Fungi</taxon>
        <taxon>Dikarya</taxon>
        <taxon>Ascomycota</taxon>
        <taxon>Pezizomycotina</taxon>
        <taxon>Dothideomycetes</taxon>
        <taxon>Dothideomycetes incertae sedis</taxon>
        <taxon>Botryosphaeriales</taxon>
        <taxon>Botryosphaeriaceae</taxon>
        <taxon>Diplodia</taxon>
    </lineage>
</organism>
<gene>
    <name evidence="4" type="ORF">UCDDS831_g02256</name>
</gene>
<comment type="similarity">
    <text evidence="1">Belongs to the NmrA-type oxidoreductase family.</text>
</comment>
<dbReference type="EMBL" id="LAQI01000056">
    <property type="protein sequence ID" value="KKY24638.1"/>
    <property type="molecule type" value="Genomic_DNA"/>
</dbReference>
<keyword evidence="2" id="KW-0521">NADP</keyword>
<reference evidence="4 5" key="2">
    <citation type="submission" date="2015-05" db="EMBL/GenBank/DDBJ databases">
        <title>Distinctive expansion of gene families associated with plant cell wall degradation and secondary metabolism in the genomes of grapevine trunk pathogens.</title>
        <authorList>
            <person name="Lawrence D.P."/>
            <person name="Travadon R."/>
            <person name="Rolshausen P.E."/>
            <person name="Baumgartner K."/>
        </authorList>
    </citation>
    <scope>NUCLEOTIDE SEQUENCE [LARGE SCALE GENOMIC DNA]</scope>
    <source>
        <strain evidence="4">DS831</strain>
    </source>
</reference>
<dbReference type="SUPFAM" id="SSF51735">
    <property type="entry name" value="NAD(P)-binding Rossmann-fold domains"/>
    <property type="match status" value="1"/>
</dbReference>
<evidence type="ECO:0000256" key="2">
    <source>
        <dbReference type="ARBA" id="ARBA00022857"/>
    </source>
</evidence>
<comment type="caution">
    <text evidence="4">The sequence shown here is derived from an EMBL/GenBank/DDBJ whole genome shotgun (WGS) entry which is preliminary data.</text>
</comment>
<dbReference type="Pfam" id="PF05368">
    <property type="entry name" value="NmrA"/>
    <property type="match status" value="1"/>
</dbReference>
<dbReference type="Gene3D" id="3.90.25.10">
    <property type="entry name" value="UDP-galactose 4-epimerase, domain 1"/>
    <property type="match status" value="1"/>
</dbReference>
<name>A0A0G2GMG9_9PEZI</name>
<accession>A0A0G2GMG9</accession>
<feature type="domain" description="NmrA-like" evidence="3">
    <location>
        <begin position="7"/>
        <end position="245"/>
    </location>
</feature>
<sequence length="311" mass="35303">MTVDHENDLLLITCASGKQASRLLALLHNKWKHLRLVVNSPSSEQRLKQQYPGADVTRASLENVDEARRIMAGVATVCHIGPSFHPHETEMGYFMIDAAVEEARHGTFKHFVYSSVLNTQLRKMMNHDCKRYVEEYLMESGLNYTILQPTHFMDNFPVAQLLSQPEPVYRANWNTSIPFSFIALQDLAEAAATVVEERDKHYLAQYPLSSTRALSYDEVIQTVSQAIGKKVRVETRPVTEAADALLTMLFGDADKAHPRTRDIAQRMILFYNYHGLKGNPNVLEWLIGRKPTAHADWVHAQVQNAERCKTG</sequence>
<evidence type="ECO:0000256" key="1">
    <source>
        <dbReference type="ARBA" id="ARBA00006328"/>
    </source>
</evidence>
<dbReference type="GO" id="GO:0005634">
    <property type="term" value="C:nucleus"/>
    <property type="evidence" value="ECO:0007669"/>
    <property type="project" value="TreeGrafter"/>
</dbReference>
<evidence type="ECO:0000259" key="3">
    <source>
        <dbReference type="Pfam" id="PF05368"/>
    </source>
</evidence>
<dbReference type="InterPro" id="IPR036291">
    <property type="entry name" value="NAD(P)-bd_dom_sf"/>
</dbReference>
<dbReference type="InterPro" id="IPR051164">
    <property type="entry name" value="NmrA-like_oxidored"/>
</dbReference>
<reference evidence="4 5" key="1">
    <citation type="submission" date="2015-03" db="EMBL/GenBank/DDBJ databases">
        <authorList>
            <person name="Morales-Cruz A."/>
            <person name="Amrine K.C."/>
            <person name="Cantu D."/>
        </authorList>
    </citation>
    <scope>NUCLEOTIDE SEQUENCE [LARGE SCALE GENOMIC DNA]</scope>
    <source>
        <strain evidence="4">DS831</strain>
    </source>
</reference>
<protein>
    <submittedName>
        <fullName evidence="4">Putative nucleoside-diphosphate-sugar epimerase</fullName>
    </submittedName>
</protein>
<dbReference type="PANTHER" id="PTHR42748">
    <property type="entry name" value="NITROGEN METABOLITE REPRESSION PROTEIN NMRA FAMILY MEMBER"/>
    <property type="match status" value="1"/>
</dbReference>
<evidence type="ECO:0000313" key="4">
    <source>
        <dbReference type="EMBL" id="KKY24638.1"/>
    </source>
</evidence>
<dbReference type="Gene3D" id="3.40.50.720">
    <property type="entry name" value="NAD(P)-binding Rossmann-like Domain"/>
    <property type="match status" value="1"/>
</dbReference>